<organism evidence="1 2">
    <name type="scientific">Verticillium longisporum</name>
    <name type="common">Verticillium dahliae var. longisporum</name>
    <dbReference type="NCBI Taxonomy" id="100787"/>
    <lineage>
        <taxon>Eukaryota</taxon>
        <taxon>Fungi</taxon>
        <taxon>Dikarya</taxon>
        <taxon>Ascomycota</taxon>
        <taxon>Pezizomycotina</taxon>
        <taxon>Sordariomycetes</taxon>
        <taxon>Hypocreomycetidae</taxon>
        <taxon>Glomerellales</taxon>
        <taxon>Plectosphaerellaceae</taxon>
        <taxon>Verticillium</taxon>
    </lineage>
</organism>
<evidence type="ECO:0000313" key="2">
    <source>
        <dbReference type="Proteomes" id="UP000045706"/>
    </source>
</evidence>
<name>A0A0G4NGB7_VERLO</name>
<protein>
    <submittedName>
        <fullName evidence="1">Uncharacterized protein</fullName>
    </submittedName>
</protein>
<gene>
    <name evidence="1" type="ORF">BN1723_019705</name>
</gene>
<accession>A0A0G4NGB7</accession>
<dbReference type="EMBL" id="CVQI01034722">
    <property type="protein sequence ID" value="CRK45375.1"/>
    <property type="molecule type" value="Genomic_DNA"/>
</dbReference>
<proteinExistence type="predicted"/>
<dbReference type="Proteomes" id="UP000045706">
    <property type="component" value="Unassembled WGS sequence"/>
</dbReference>
<evidence type="ECO:0000313" key="1">
    <source>
        <dbReference type="EMBL" id="CRK45375.1"/>
    </source>
</evidence>
<sequence length="100" mass="10503">MTSMFSSLSAAALMPSLKVRLNPFSSSMPTPSFSRRTPFASVPFFPSAPALSSWPSRASSPACRLPPTPTSSLLLRTSAASLRRRLSASAPTSSRALATS</sequence>
<reference evidence="2" key="1">
    <citation type="submission" date="2015-05" db="EMBL/GenBank/DDBJ databases">
        <authorList>
            <person name="Fogelqvist Johan"/>
        </authorList>
    </citation>
    <scope>NUCLEOTIDE SEQUENCE [LARGE SCALE GENOMIC DNA]</scope>
</reference>
<dbReference type="AlphaFoldDB" id="A0A0G4NGB7"/>